<gene>
    <name evidence="2" type="ORF">J4D97_21555</name>
</gene>
<feature type="domain" description="Glycosyltransferase 2-like" evidence="1">
    <location>
        <begin position="14"/>
        <end position="167"/>
    </location>
</feature>
<dbReference type="Pfam" id="PF00535">
    <property type="entry name" value="Glycos_transf_2"/>
    <property type="match status" value="1"/>
</dbReference>
<dbReference type="PANTHER" id="PTHR22916:SF3">
    <property type="entry name" value="UDP-GLCNAC:BETAGAL BETA-1,3-N-ACETYLGLUCOSAMINYLTRANSFERASE-LIKE PROTEIN 1"/>
    <property type="match status" value="1"/>
</dbReference>
<dbReference type="SUPFAM" id="SSF53448">
    <property type="entry name" value="Nucleotide-diphospho-sugar transferases"/>
    <property type="match status" value="1"/>
</dbReference>
<proteinExistence type="predicted"/>
<dbReference type="EMBL" id="JAGETX010000029">
    <property type="protein sequence ID" value="MBO3273250.1"/>
    <property type="molecule type" value="Genomic_DNA"/>
</dbReference>
<dbReference type="PANTHER" id="PTHR22916">
    <property type="entry name" value="GLYCOSYLTRANSFERASE"/>
    <property type="match status" value="1"/>
</dbReference>
<dbReference type="CDD" id="cd00761">
    <property type="entry name" value="Glyco_tranf_GTA_type"/>
    <property type="match status" value="1"/>
</dbReference>
<dbReference type="InterPro" id="IPR029044">
    <property type="entry name" value="Nucleotide-diphossugar_trans"/>
</dbReference>
<dbReference type="InterPro" id="IPR001173">
    <property type="entry name" value="Glyco_trans_2-like"/>
</dbReference>
<accession>A0ABS3THW3</accession>
<sequence length="329" mass="38424">MIKYIEGIEEAKVSVIIPNYNHANYLPQRIESVLQQTYPHFEILILDDYSLDNSRSIIESYVLKDSRISSVFNTENSGSTFKQWSKGLSLTNGKYIWIAESDDYADPTFLEKLVSRLETDPTVGLVYADSWYVYQDKKTIERNPEFYKQMDATLWSKDFVLDGSTLITKFMSYSNIIPNASAVVLRRATIEQVALPDGSWRLVGDWLYWTSIMAISRVAFVAEPLNYFRFHDNNVRSTKVKQGLALVEILRLLVVIRKYGTPAAALFQKKLDECVDYWIHCLFNLRYKIPFSRHRELFYLLGKLDKNFKKNIWRKILSYGFYKVSGRIK</sequence>
<dbReference type="Proteomes" id="UP000670527">
    <property type="component" value="Unassembled WGS sequence"/>
</dbReference>
<dbReference type="Gene3D" id="3.90.550.10">
    <property type="entry name" value="Spore Coat Polysaccharide Biosynthesis Protein SpsA, Chain A"/>
    <property type="match status" value="1"/>
</dbReference>
<organism evidence="2 3">
    <name type="scientific">Hymenobacter defluvii</name>
    <dbReference type="NCBI Taxonomy" id="2054411"/>
    <lineage>
        <taxon>Bacteria</taxon>
        <taxon>Pseudomonadati</taxon>
        <taxon>Bacteroidota</taxon>
        <taxon>Cytophagia</taxon>
        <taxon>Cytophagales</taxon>
        <taxon>Hymenobacteraceae</taxon>
        <taxon>Hymenobacter</taxon>
    </lineage>
</organism>
<reference evidence="2 3" key="1">
    <citation type="submission" date="2021-03" db="EMBL/GenBank/DDBJ databases">
        <authorList>
            <person name="Kim M.K."/>
        </authorList>
    </citation>
    <scope>NUCLEOTIDE SEQUENCE [LARGE SCALE GENOMIC DNA]</scope>
    <source>
        <strain evidence="2 3">BT507</strain>
    </source>
</reference>
<protein>
    <submittedName>
        <fullName evidence="2">Glycosyltransferase family 2 protein</fullName>
    </submittedName>
</protein>
<evidence type="ECO:0000313" key="3">
    <source>
        <dbReference type="Proteomes" id="UP000670527"/>
    </source>
</evidence>
<dbReference type="RefSeq" id="WP_208309391.1">
    <property type="nucleotide sequence ID" value="NZ_JAGETX010000029.1"/>
</dbReference>
<evidence type="ECO:0000259" key="1">
    <source>
        <dbReference type="Pfam" id="PF00535"/>
    </source>
</evidence>
<comment type="caution">
    <text evidence="2">The sequence shown here is derived from an EMBL/GenBank/DDBJ whole genome shotgun (WGS) entry which is preliminary data.</text>
</comment>
<name>A0ABS3THW3_9BACT</name>
<keyword evidence="3" id="KW-1185">Reference proteome</keyword>
<evidence type="ECO:0000313" key="2">
    <source>
        <dbReference type="EMBL" id="MBO3273250.1"/>
    </source>
</evidence>